<name>A0A2N3IAN3_9BACT</name>
<protein>
    <submittedName>
        <fullName evidence="1">Uncharacterized protein</fullName>
    </submittedName>
</protein>
<proteinExistence type="predicted"/>
<dbReference type="Proteomes" id="UP000233618">
    <property type="component" value="Unassembled WGS sequence"/>
</dbReference>
<keyword evidence="2" id="KW-1185">Reference proteome</keyword>
<accession>A0A2N3IAN3</accession>
<gene>
    <name evidence="1" type="ORF">BZG01_08200</name>
</gene>
<dbReference type="AlphaFoldDB" id="A0A2N3IAN3"/>
<evidence type="ECO:0000313" key="2">
    <source>
        <dbReference type="Proteomes" id="UP000233618"/>
    </source>
</evidence>
<comment type="caution">
    <text evidence="1">The sequence shown here is derived from an EMBL/GenBank/DDBJ whole genome shotgun (WGS) entry which is preliminary data.</text>
</comment>
<evidence type="ECO:0000313" key="1">
    <source>
        <dbReference type="EMBL" id="PKQ67359.1"/>
    </source>
</evidence>
<reference evidence="1 2" key="1">
    <citation type="journal article" date="2017" name="Front. Microbiol.">
        <title>Labilibaculum manganireducens gen. nov., sp. nov. and Labilibaculum filiforme sp. nov., Novel Bacteroidetes Isolated from Subsurface Sediments of the Baltic Sea.</title>
        <authorList>
            <person name="Vandieken V."/>
            <person name="Marshall I.P."/>
            <person name="Niemann H."/>
            <person name="Engelen B."/>
            <person name="Cypionka H."/>
        </authorList>
    </citation>
    <scope>NUCLEOTIDE SEQUENCE [LARGE SCALE GENOMIC DNA]</scope>
    <source>
        <strain evidence="1 2">59.10-2M</strain>
    </source>
</reference>
<dbReference type="EMBL" id="MVDE01000009">
    <property type="protein sequence ID" value="PKQ67359.1"/>
    <property type="molecule type" value="Genomic_DNA"/>
</dbReference>
<sequence length="65" mass="7426">MPGNFGKVSVRVEQYHETFMPGNCGTQRKQLKIMNYKLGKSQVSRSFFGKDLTAFFLTCQSRTIS</sequence>
<organism evidence="1 2">
    <name type="scientific">Labilibaculum manganireducens</name>
    <dbReference type="NCBI Taxonomy" id="1940525"/>
    <lineage>
        <taxon>Bacteria</taxon>
        <taxon>Pseudomonadati</taxon>
        <taxon>Bacteroidota</taxon>
        <taxon>Bacteroidia</taxon>
        <taxon>Marinilabiliales</taxon>
        <taxon>Marinifilaceae</taxon>
        <taxon>Labilibaculum</taxon>
    </lineage>
</organism>